<evidence type="ECO:0000313" key="1">
    <source>
        <dbReference type="EMBL" id="AOX00551.1"/>
    </source>
</evidence>
<accession>A0A1D8TSA8</accession>
<dbReference type="Proteomes" id="UP000177870">
    <property type="component" value="Chromosome"/>
</dbReference>
<proteinExistence type="predicted"/>
<evidence type="ECO:0000313" key="2">
    <source>
        <dbReference type="Proteomes" id="UP000177870"/>
    </source>
</evidence>
<dbReference type="AlphaFoldDB" id="A0A1D8TSA8"/>
<name>A0A1D8TSA8_9CYAN</name>
<dbReference type="EMBL" id="CP017599">
    <property type="protein sequence ID" value="AOX00551.1"/>
    <property type="molecule type" value="Genomic_DNA"/>
</dbReference>
<dbReference type="STRING" id="1458985.BJP34_14840"/>
<protein>
    <submittedName>
        <fullName evidence="1">Uncharacterized protein</fullName>
    </submittedName>
</protein>
<gene>
    <name evidence="1" type="ORF">BJP34_14840</name>
</gene>
<sequence>MLTLTIVSFSISINTPNQRINFIVNSLVGSGYFNDCQFLNWCKVLPTLQLISDNNNTKNNQISFL</sequence>
<organism evidence="1 2">
    <name type="scientific">Moorena producens PAL-8-15-08-1</name>
    <dbReference type="NCBI Taxonomy" id="1458985"/>
    <lineage>
        <taxon>Bacteria</taxon>
        <taxon>Bacillati</taxon>
        <taxon>Cyanobacteriota</taxon>
        <taxon>Cyanophyceae</taxon>
        <taxon>Coleofasciculales</taxon>
        <taxon>Coleofasciculaceae</taxon>
        <taxon>Moorena</taxon>
    </lineage>
</organism>
<dbReference type="KEGG" id="mpro:BJP34_14840"/>
<reference evidence="2" key="1">
    <citation type="submission" date="2016-10" db="EMBL/GenBank/DDBJ databases">
        <title>Comparative genomics uncovers the prolific and rare metabolic potential of the cyanobacterial genus Moorea.</title>
        <authorList>
            <person name="Leao T."/>
            <person name="Castelao G."/>
            <person name="Korobeynikov A."/>
            <person name="Monroe E.A."/>
            <person name="Podell S."/>
            <person name="Glukhov E."/>
            <person name="Allen E."/>
            <person name="Gerwick W.H."/>
            <person name="Gerwick L."/>
        </authorList>
    </citation>
    <scope>NUCLEOTIDE SEQUENCE [LARGE SCALE GENOMIC DNA]</scope>
    <source>
        <strain evidence="2">PAL-8-15-08-1</strain>
    </source>
</reference>